<evidence type="ECO:0000259" key="3">
    <source>
        <dbReference type="PROSITE" id="PS51707"/>
    </source>
</evidence>
<dbReference type="InterPro" id="IPR006083">
    <property type="entry name" value="PRK/URK"/>
</dbReference>
<feature type="compositionally biased region" description="Polar residues" evidence="1">
    <location>
        <begin position="674"/>
        <end position="687"/>
    </location>
</feature>
<comment type="caution">
    <text evidence="4">The sequence shown here is derived from an EMBL/GenBank/DDBJ whole genome shotgun (WGS) entry which is preliminary data.</text>
</comment>
<feature type="region of interest" description="Disordered" evidence="1">
    <location>
        <begin position="576"/>
        <end position="689"/>
    </location>
</feature>
<dbReference type="KEGG" id="ota:OT_ostta15g02350"/>
<dbReference type="GO" id="GO:0005524">
    <property type="term" value="F:ATP binding"/>
    <property type="evidence" value="ECO:0007669"/>
    <property type="project" value="InterPro"/>
</dbReference>
<reference evidence="4 5" key="2">
    <citation type="journal article" date="2014" name="BMC Genomics">
        <title>An improved genome of the model marine alga Ostreococcus tauri unfolds by assessing Illumina de novo assemblies.</title>
        <authorList>
            <person name="Blanc-Mathieu R."/>
            <person name="Verhelst B."/>
            <person name="Derelle E."/>
            <person name="Rombauts S."/>
            <person name="Bouget F.Y."/>
            <person name="Carre I."/>
            <person name="Chateau A."/>
            <person name="Eyre-Walker A."/>
            <person name="Grimsley N."/>
            <person name="Moreau H."/>
            <person name="Piegu B."/>
            <person name="Rivals E."/>
            <person name="Schackwitz W."/>
            <person name="Van de Peer Y."/>
            <person name="Piganeau G."/>
        </authorList>
    </citation>
    <scope>NUCLEOTIDE SEQUENCE [LARGE SCALE GENOMIC DNA]</scope>
    <source>
        <strain evidence="5">OTTH 0595 / CCAP 157/2 / RCC745</strain>
    </source>
</reference>
<dbReference type="InParanoid" id="A0A096PAX0"/>
<feature type="compositionally biased region" description="Low complexity" evidence="1">
    <location>
        <begin position="107"/>
        <end position="123"/>
    </location>
</feature>
<dbReference type="GO" id="GO:0016301">
    <property type="term" value="F:kinase activity"/>
    <property type="evidence" value="ECO:0007669"/>
    <property type="project" value="InterPro"/>
</dbReference>
<dbReference type="SUPFAM" id="SSF52540">
    <property type="entry name" value="P-loop containing nucleoside triphosphate hydrolases"/>
    <property type="match status" value="1"/>
</dbReference>
<dbReference type="OrthoDB" id="10257085at2759"/>
<keyword evidence="4" id="KW-0378">Hydrolase</keyword>
<dbReference type="Pfam" id="PF01928">
    <property type="entry name" value="CYTH"/>
    <property type="match status" value="1"/>
</dbReference>
<reference evidence="5" key="1">
    <citation type="journal article" date="2006" name="Proc. Natl. Acad. Sci. U.S.A.">
        <title>Genome analysis of the smallest free-living eukaryote Ostreococcus tauri unveils many unique features.</title>
        <authorList>
            <person name="Derelle E."/>
            <person name="Ferraz C."/>
            <person name="Rombauts S."/>
            <person name="Rouze P."/>
            <person name="Worden A.Z."/>
            <person name="Robbens S."/>
            <person name="Partensky F."/>
            <person name="Degroeve S."/>
            <person name="Echeynie S."/>
            <person name="Cooke R."/>
            <person name="Saeys Y."/>
            <person name="Wuyts J."/>
            <person name="Jabbari K."/>
            <person name="Bowler C."/>
            <person name="Panaud O."/>
            <person name="Piegu B."/>
            <person name="Ball S.G."/>
            <person name="Ral J.-P."/>
            <person name="Bouget F.-Y."/>
            <person name="Piganeau G."/>
            <person name="De Baets B."/>
            <person name="Picard A."/>
            <person name="Delseny M."/>
            <person name="Demaille J."/>
            <person name="Van de Peer Y."/>
            <person name="Moreau H."/>
        </authorList>
    </citation>
    <scope>NUCLEOTIDE SEQUENCE [LARGE SCALE GENOMIC DNA]</scope>
    <source>
        <strain evidence="5">OTTH 0595 / CCAP 157/2 / RCC745</strain>
    </source>
</reference>
<dbReference type="InterPro" id="IPR023577">
    <property type="entry name" value="CYTH_domain"/>
</dbReference>
<keyword evidence="5" id="KW-1185">Reference proteome</keyword>
<dbReference type="RefSeq" id="XP_022841198.1">
    <property type="nucleotide sequence ID" value="XM_022982444.1"/>
</dbReference>
<dbReference type="GeneID" id="9830764"/>
<dbReference type="Pfam" id="PF00485">
    <property type="entry name" value="PRK"/>
    <property type="match status" value="1"/>
</dbReference>
<dbReference type="EMBL" id="CAID01000015">
    <property type="protein sequence ID" value="CEG01839.1"/>
    <property type="molecule type" value="Genomic_DNA"/>
</dbReference>
<dbReference type="SUPFAM" id="SSF55154">
    <property type="entry name" value="CYTH-like phosphatases"/>
    <property type="match status" value="1"/>
</dbReference>
<keyword evidence="2" id="KW-0812">Transmembrane</keyword>
<dbReference type="PANTHER" id="PTHR10285">
    <property type="entry name" value="URIDINE KINASE"/>
    <property type="match status" value="1"/>
</dbReference>
<keyword evidence="2" id="KW-1133">Transmembrane helix</keyword>
<dbReference type="InterPro" id="IPR027417">
    <property type="entry name" value="P-loop_NTPase"/>
</dbReference>
<feature type="region of interest" description="Disordered" evidence="1">
    <location>
        <begin position="107"/>
        <end position="146"/>
    </location>
</feature>
<accession>A0A096PAX0</accession>
<organism evidence="4 5">
    <name type="scientific">Ostreococcus tauri</name>
    <name type="common">Marine green alga</name>
    <dbReference type="NCBI Taxonomy" id="70448"/>
    <lineage>
        <taxon>Eukaryota</taxon>
        <taxon>Viridiplantae</taxon>
        <taxon>Chlorophyta</taxon>
        <taxon>Mamiellophyceae</taxon>
        <taxon>Mamiellales</taxon>
        <taxon>Bathycoccaceae</taxon>
        <taxon>Ostreococcus</taxon>
    </lineage>
</organism>
<dbReference type="STRING" id="70448.A0A096PAX0"/>
<dbReference type="Gene3D" id="2.40.320.10">
    <property type="entry name" value="Hypothetical Protein Pfu-838710-001"/>
    <property type="match status" value="1"/>
</dbReference>
<evidence type="ECO:0000313" key="4">
    <source>
        <dbReference type="EMBL" id="CEG01839.1"/>
    </source>
</evidence>
<dbReference type="PROSITE" id="PS51707">
    <property type="entry name" value="CYTH"/>
    <property type="match status" value="1"/>
</dbReference>
<feature type="transmembrane region" description="Helical" evidence="2">
    <location>
        <begin position="768"/>
        <end position="788"/>
    </location>
</feature>
<dbReference type="AlphaFoldDB" id="A0A096PAX0"/>
<feature type="domain" description="CYTH" evidence="3">
    <location>
        <begin position="386"/>
        <end position="549"/>
    </location>
</feature>
<sequence length="791" mass="86007">MSRASQHGVCLYVIRVRIPYSDVVERCLAQNGRRHGAISNAARRHVATARAHASGVAHDVPRVHARARSMSPVSPLRRGDDATTMAAAKRSIDDALATAAADATASATASNARAETGETGETTPPSGLARSLNATRGPMVVGSPSNGMSGLIKDALRLVEKTTKEGGKRVEIARVEEQLSFDKGFYLTIRAIQLLKMGMPDRTIVVGVAGPSGAGKTVFTSKIQEFMPGAVTLSMDMYNDASMLLEGNFDDPRLTDYSCLLDNLRGLKNGEAVQVPVYDFKESKRTGYVTVPNPTAKVVILEGIYALNEKLRPMIDLRVSVTGGVHFDLVKRVLRDINRSGQAPESIIHQISETVYPMYKAFIEPDLRTAHLKVVNSFNPFQGFQDPVYILKSDRVPEEKLIKAVLGNDCQITEEVETADIYLLPPNEDPETCTSWLRMRNRDGHYTLMFAETVTDGPIMISPRIKFEVGVRILGGLMALGYVVGAIMKRRSKEYSDDLLTIKTDWVEGLDRSFVQVQGRLRSAVEAAGRKLGLEGTYIPHSYIEQVQLEKLTQELTSLTDDLKTRFPITESMLTSATDFSGDSDDGVSPDDHARTRRSPGGSDSGSKLPPHPPRPKSAAPANWGGYGLDDPADGAYYATPPPRSQSRGPSRHGRPYETSDRGMTSPGRRTRTKSPSGKRTSPTGTGSRDLELKFDWLATRVEKLGELQRAASAEIASDYVATPGGSRVKESEVLARELQNVNAKLDAMALSVQRQQLDVARLEMRQALGAVAVGTLIVAAAFVAGASGRR</sequence>
<proteinExistence type="predicted"/>
<dbReference type="CDD" id="cd02028">
    <property type="entry name" value="UMPK_like"/>
    <property type="match status" value="1"/>
</dbReference>
<evidence type="ECO:0000313" key="5">
    <source>
        <dbReference type="Proteomes" id="UP000009170"/>
    </source>
</evidence>
<protein>
    <submittedName>
        <fullName evidence="4">P-loop containing nucleoside triphosphate hydrolase</fullName>
    </submittedName>
</protein>
<dbReference type="PRINTS" id="PR00988">
    <property type="entry name" value="URIDINKINASE"/>
</dbReference>
<dbReference type="GO" id="GO:0016462">
    <property type="term" value="F:pyrophosphatase activity"/>
    <property type="evidence" value="ECO:0007669"/>
    <property type="project" value="UniProtKB-ARBA"/>
</dbReference>
<name>A0A096PAX0_OSTTA</name>
<dbReference type="Proteomes" id="UP000009170">
    <property type="component" value="Unassembled WGS sequence"/>
</dbReference>
<evidence type="ECO:0000256" key="2">
    <source>
        <dbReference type="SAM" id="Phobius"/>
    </source>
</evidence>
<dbReference type="InterPro" id="IPR033469">
    <property type="entry name" value="CYTH-like_dom_sf"/>
</dbReference>
<keyword evidence="2" id="KW-0472">Membrane</keyword>
<evidence type="ECO:0000256" key="1">
    <source>
        <dbReference type="SAM" id="MobiDB-lite"/>
    </source>
</evidence>
<gene>
    <name evidence="4" type="ORF">OT_ostta15g02350</name>
</gene>
<dbReference type="FunCoup" id="A0A096PAX0">
    <property type="interactions" value="337"/>
</dbReference>
<dbReference type="Gene3D" id="3.40.50.300">
    <property type="entry name" value="P-loop containing nucleotide triphosphate hydrolases"/>
    <property type="match status" value="1"/>
</dbReference>